<accession>A0A9P4QJ52</accession>
<keyword evidence="1" id="KW-1133">Transmembrane helix</keyword>
<evidence type="ECO:0000256" key="1">
    <source>
        <dbReference type="SAM" id="Phobius"/>
    </source>
</evidence>
<sequence>MTENRPNGSASCTCSDTVCLVLLSAWWRGIITMYIAISTTAARQMHTRSMSTSPGKFSLQASLLAIGLRIAASCAAAAVPIGGAANDRL</sequence>
<name>A0A9P4QJ52_9PEZI</name>
<keyword evidence="1" id="KW-0472">Membrane</keyword>
<evidence type="ECO:0000313" key="2">
    <source>
        <dbReference type="EMBL" id="KAF2725846.1"/>
    </source>
</evidence>
<dbReference type="AlphaFoldDB" id="A0A9P4QJ52"/>
<dbReference type="Proteomes" id="UP000799441">
    <property type="component" value="Unassembled WGS sequence"/>
</dbReference>
<comment type="caution">
    <text evidence="2">The sequence shown here is derived from an EMBL/GenBank/DDBJ whole genome shotgun (WGS) entry which is preliminary data.</text>
</comment>
<feature type="transmembrane region" description="Helical" evidence="1">
    <location>
        <begin position="25"/>
        <end position="42"/>
    </location>
</feature>
<gene>
    <name evidence="2" type="ORF">K431DRAFT_54012</name>
</gene>
<evidence type="ECO:0000313" key="3">
    <source>
        <dbReference type="Proteomes" id="UP000799441"/>
    </source>
</evidence>
<reference evidence="2" key="1">
    <citation type="journal article" date="2020" name="Stud. Mycol.">
        <title>101 Dothideomycetes genomes: a test case for predicting lifestyles and emergence of pathogens.</title>
        <authorList>
            <person name="Haridas S."/>
            <person name="Albert R."/>
            <person name="Binder M."/>
            <person name="Bloem J."/>
            <person name="Labutti K."/>
            <person name="Salamov A."/>
            <person name="Andreopoulos B."/>
            <person name="Baker S."/>
            <person name="Barry K."/>
            <person name="Bills G."/>
            <person name="Bluhm B."/>
            <person name="Cannon C."/>
            <person name="Castanera R."/>
            <person name="Culley D."/>
            <person name="Daum C."/>
            <person name="Ezra D."/>
            <person name="Gonzalez J."/>
            <person name="Henrissat B."/>
            <person name="Kuo A."/>
            <person name="Liang C."/>
            <person name="Lipzen A."/>
            <person name="Lutzoni F."/>
            <person name="Magnuson J."/>
            <person name="Mondo S."/>
            <person name="Nolan M."/>
            <person name="Ohm R."/>
            <person name="Pangilinan J."/>
            <person name="Park H.-J."/>
            <person name="Ramirez L."/>
            <person name="Alfaro M."/>
            <person name="Sun H."/>
            <person name="Tritt A."/>
            <person name="Yoshinaga Y."/>
            <person name="Zwiers L.-H."/>
            <person name="Turgeon B."/>
            <person name="Goodwin S."/>
            <person name="Spatafora J."/>
            <person name="Crous P."/>
            <person name="Grigoriev I."/>
        </authorList>
    </citation>
    <scope>NUCLEOTIDE SEQUENCE</scope>
    <source>
        <strain evidence="2">CBS 116435</strain>
    </source>
</reference>
<protein>
    <submittedName>
        <fullName evidence="2">Uncharacterized protein</fullName>
    </submittedName>
</protein>
<dbReference type="EMBL" id="MU003766">
    <property type="protein sequence ID" value="KAF2725846.1"/>
    <property type="molecule type" value="Genomic_DNA"/>
</dbReference>
<feature type="transmembrane region" description="Helical" evidence="1">
    <location>
        <begin position="63"/>
        <end position="85"/>
    </location>
</feature>
<organism evidence="2 3">
    <name type="scientific">Polychaeton citri CBS 116435</name>
    <dbReference type="NCBI Taxonomy" id="1314669"/>
    <lineage>
        <taxon>Eukaryota</taxon>
        <taxon>Fungi</taxon>
        <taxon>Dikarya</taxon>
        <taxon>Ascomycota</taxon>
        <taxon>Pezizomycotina</taxon>
        <taxon>Dothideomycetes</taxon>
        <taxon>Dothideomycetidae</taxon>
        <taxon>Capnodiales</taxon>
        <taxon>Capnodiaceae</taxon>
        <taxon>Polychaeton</taxon>
    </lineage>
</organism>
<keyword evidence="1" id="KW-0812">Transmembrane</keyword>
<proteinExistence type="predicted"/>
<keyword evidence="3" id="KW-1185">Reference proteome</keyword>